<reference evidence="1" key="1">
    <citation type="submission" date="2021-05" db="EMBL/GenBank/DDBJ databases">
        <authorList>
            <person name="Pan Q."/>
            <person name="Jouanno E."/>
            <person name="Zahm M."/>
            <person name="Klopp C."/>
            <person name="Cabau C."/>
            <person name="Louis A."/>
            <person name="Berthelot C."/>
            <person name="Parey E."/>
            <person name="Roest Crollius H."/>
            <person name="Montfort J."/>
            <person name="Robinson-Rechavi M."/>
            <person name="Bouchez O."/>
            <person name="Lampietro C."/>
            <person name="Lopez Roques C."/>
            <person name="Donnadieu C."/>
            <person name="Postlethwait J."/>
            <person name="Bobe J."/>
            <person name="Dillon D."/>
            <person name="Chandos A."/>
            <person name="von Hippel F."/>
            <person name="Guiguen Y."/>
        </authorList>
    </citation>
    <scope>NUCLEOTIDE SEQUENCE</scope>
    <source>
        <strain evidence="1">YG-Jan2019</strain>
    </source>
</reference>
<gene>
    <name evidence="1" type="ORF">DPEC_G00022040</name>
</gene>
<dbReference type="EMBL" id="CM055729">
    <property type="protein sequence ID" value="KAJ8015043.1"/>
    <property type="molecule type" value="Genomic_DNA"/>
</dbReference>
<proteinExistence type="predicted"/>
<evidence type="ECO:0000313" key="2">
    <source>
        <dbReference type="Proteomes" id="UP001157502"/>
    </source>
</evidence>
<name>A0ACC2HGA3_DALPE</name>
<accession>A0ACC2HGA3</accession>
<sequence>MDLYLDFFLALTICKTVVVSRATMAQTQRQRASGCLRPGFFQSPGNLLRTALSKTFKFSGVCHPLSFWQPMTKKDLDTDHTSGQQIATAKARWYKLSMIVIWFLIFKLFFMFAPAIMLGVKVMFQQKHYWTSRSSTVLATSQSTPNPPSAHTNVSPPPDHNNYVLSNTPAPSPLIQARHLERLDPDTPGNSGARSGGGNY</sequence>
<organism evidence="1 2">
    <name type="scientific">Dallia pectoralis</name>
    <name type="common">Alaska blackfish</name>
    <dbReference type="NCBI Taxonomy" id="75939"/>
    <lineage>
        <taxon>Eukaryota</taxon>
        <taxon>Metazoa</taxon>
        <taxon>Chordata</taxon>
        <taxon>Craniata</taxon>
        <taxon>Vertebrata</taxon>
        <taxon>Euteleostomi</taxon>
        <taxon>Actinopterygii</taxon>
        <taxon>Neopterygii</taxon>
        <taxon>Teleostei</taxon>
        <taxon>Protacanthopterygii</taxon>
        <taxon>Esociformes</taxon>
        <taxon>Umbridae</taxon>
        <taxon>Dallia</taxon>
    </lineage>
</organism>
<evidence type="ECO:0000313" key="1">
    <source>
        <dbReference type="EMBL" id="KAJ8015043.1"/>
    </source>
</evidence>
<dbReference type="Proteomes" id="UP001157502">
    <property type="component" value="Chromosome 2"/>
</dbReference>
<comment type="caution">
    <text evidence="1">The sequence shown here is derived from an EMBL/GenBank/DDBJ whole genome shotgun (WGS) entry which is preliminary data.</text>
</comment>
<keyword evidence="2" id="KW-1185">Reference proteome</keyword>
<protein>
    <submittedName>
        <fullName evidence="1">Uncharacterized protein</fullName>
    </submittedName>
</protein>